<reference evidence="1" key="1">
    <citation type="submission" date="2021-06" db="EMBL/GenBank/DDBJ databases">
        <authorList>
            <person name="Kallberg Y."/>
            <person name="Tangrot J."/>
            <person name="Rosling A."/>
        </authorList>
    </citation>
    <scope>NUCLEOTIDE SEQUENCE</scope>
    <source>
        <strain evidence="1">MA461A</strain>
    </source>
</reference>
<sequence>FDTSTFKIRLQQLQNVAATTQSILQHYNYIIQQPEHLSPSV</sequence>
<organism evidence="1 2">
    <name type="scientific">Racocetra persica</name>
    <dbReference type="NCBI Taxonomy" id="160502"/>
    <lineage>
        <taxon>Eukaryota</taxon>
        <taxon>Fungi</taxon>
        <taxon>Fungi incertae sedis</taxon>
        <taxon>Mucoromycota</taxon>
        <taxon>Glomeromycotina</taxon>
        <taxon>Glomeromycetes</taxon>
        <taxon>Diversisporales</taxon>
        <taxon>Gigasporaceae</taxon>
        <taxon>Racocetra</taxon>
    </lineage>
</organism>
<accession>A0ACA9SN52</accession>
<dbReference type="Proteomes" id="UP000789920">
    <property type="component" value="Unassembled WGS sequence"/>
</dbReference>
<dbReference type="EMBL" id="CAJVQC010139370">
    <property type="protein sequence ID" value="CAG8843679.1"/>
    <property type="molecule type" value="Genomic_DNA"/>
</dbReference>
<feature type="non-terminal residue" evidence="1">
    <location>
        <position position="1"/>
    </location>
</feature>
<gene>
    <name evidence="1" type="ORF">RPERSI_LOCUS32875</name>
</gene>
<name>A0ACA9SN52_9GLOM</name>
<proteinExistence type="predicted"/>
<keyword evidence="2" id="KW-1185">Reference proteome</keyword>
<evidence type="ECO:0000313" key="2">
    <source>
        <dbReference type="Proteomes" id="UP000789920"/>
    </source>
</evidence>
<protein>
    <submittedName>
        <fullName evidence="1">10956_t:CDS:1</fullName>
    </submittedName>
</protein>
<evidence type="ECO:0000313" key="1">
    <source>
        <dbReference type="EMBL" id="CAG8843679.1"/>
    </source>
</evidence>
<comment type="caution">
    <text evidence="1">The sequence shown here is derived from an EMBL/GenBank/DDBJ whole genome shotgun (WGS) entry which is preliminary data.</text>
</comment>